<evidence type="ECO:0000259" key="3">
    <source>
        <dbReference type="Pfam" id="PF05368"/>
    </source>
</evidence>
<dbReference type="GO" id="GO:0005634">
    <property type="term" value="C:nucleus"/>
    <property type="evidence" value="ECO:0007669"/>
    <property type="project" value="TreeGrafter"/>
</dbReference>
<proteinExistence type="inferred from homology"/>
<feature type="domain" description="NmrA-like" evidence="3">
    <location>
        <begin position="11"/>
        <end position="299"/>
    </location>
</feature>
<evidence type="ECO:0000256" key="2">
    <source>
        <dbReference type="ARBA" id="ARBA00022857"/>
    </source>
</evidence>
<comment type="similarity">
    <text evidence="1">Belongs to the NmrA-type oxidoreductase family.</text>
</comment>
<evidence type="ECO:0000313" key="5">
    <source>
        <dbReference type="Proteomes" id="UP001218218"/>
    </source>
</evidence>
<accession>A0AAD7A8E7</accession>
<gene>
    <name evidence="4" type="ORF">DFH08DRAFT_857705</name>
</gene>
<dbReference type="Proteomes" id="UP001218218">
    <property type="component" value="Unassembled WGS sequence"/>
</dbReference>
<name>A0AAD7A8E7_9AGAR</name>
<dbReference type="InterPro" id="IPR051164">
    <property type="entry name" value="NmrA-like_oxidored"/>
</dbReference>
<dbReference type="Gene3D" id="3.90.25.10">
    <property type="entry name" value="UDP-galactose 4-epimerase, domain 1"/>
    <property type="match status" value="1"/>
</dbReference>
<protein>
    <submittedName>
        <fullName evidence="4">NAD(P)-binding protein</fullName>
    </submittedName>
</protein>
<dbReference type="Gene3D" id="3.40.50.720">
    <property type="entry name" value="NAD(P)-binding Rossmann-like Domain"/>
    <property type="match status" value="1"/>
</dbReference>
<dbReference type="Pfam" id="PF05368">
    <property type="entry name" value="NmrA"/>
    <property type="match status" value="1"/>
</dbReference>
<dbReference type="PANTHER" id="PTHR42748">
    <property type="entry name" value="NITROGEN METABOLITE REPRESSION PROTEIN NMRA FAMILY MEMBER"/>
    <property type="match status" value="1"/>
</dbReference>
<evidence type="ECO:0000256" key="1">
    <source>
        <dbReference type="ARBA" id="ARBA00006328"/>
    </source>
</evidence>
<dbReference type="PANTHER" id="PTHR42748:SF7">
    <property type="entry name" value="NMRA LIKE REDOX SENSOR 1-RELATED"/>
    <property type="match status" value="1"/>
</dbReference>
<keyword evidence="2" id="KW-0521">NADP</keyword>
<organism evidence="4 5">
    <name type="scientific">Mycena albidolilacea</name>
    <dbReference type="NCBI Taxonomy" id="1033008"/>
    <lineage>
        <taxon>Eukaryota</taxon>
        <taxon>Fungi</taxon>
        <taxon>Dikarya</taxon>
        <taxon>Basidiomycota</taxon>
        <taxon>Agaricomycotina</taxon>
        <taxon>Agaricomycetes</taxon>
        <taxon>Agaricomycetidae</taxon>
        <taxon>Agaricales</taxon>
        <taxon>Marasmiineae</taxon>
        <taxon>Mycenaceae</taxon>
        <taxon>Mycena</taxon>
    </lineage>
</organism>
<reference evidence="4" key="1">
    <citation type="submission" date="2023-03" db="EMBL/GenBank/DDBJ databases">
        <title>Massive genome expansion in bonnet fungi (Mycena s.s.) driven by repeated elements and novel gene families across ecological guilds.</title>
        <authorList>
            <consortium name="Lawrence Berkeley National Laboratory"/>
            <person name="Harder C.B."/>
            <person name="Miyauchi S."/>
            <person name="Viragh M."/>
            <person name="Kuo A."/>
            <person name="Thoen E."/>
            <person name="Andreopoulos B."/>
            <person name="Lu D."/>
            <person name="Skrede I."/>
            <person name="Drula E."/>
            <person name="Henrissat B."/>
            <person name="Morin E."/>
            <person name="Kohler A."/>
            <person name="Barry K."/>
            <person name="LaButti K."/>
            <person name="Morin E."/>
            <person name="Salamov A."/>
            <person name="Lipzen A."/>
            <person name="Mereny Z."/>
            <person name="Hegedus B."/>
            <person name="Baldrian P."/>
            <person name="Stursova M."/>
            <person name="Weitz H."/>
            <person name="Taylor A."/>
            <person name="Grigoriev I.V."/>
            <person name="Nagy L.G."/>
            <person name="Martin F."/>
            <person name="Kauserud H."/>
        </authorList>
    </citation>
    <scope>NUCLEOTIDE SEQUENCE</scope>
    <source>
        <strain evidence="4">CBHHK002</strain>
    </source>
</reference>
<dbReference type="InterPro" id="IPR008030">
    <property type="entry name" value="NmrA-like"/>
</dbReference>
<comment type="caution">
    <text evidence="4">The sequence shown here is derived from an EMBL/GenBank/DDBJ whole genome shotgun (WGS) entry which is preliminary data.</text>
</comment>
<dbReference type="AlphaFoldDB" id="A0AAD7A8E7"/>
<keyword evidence="5" id="KW-1185">Reference proteome</keyword>
<dbReference type="EMBL" id="JARIHO010000012">
    <property type="protein sequence ID" value="KAJ7351993.1"/>
    <property type="molecule type" value="Genomic_DNA"/>
</dbReference>
<dbReference type="InterPro" id="IPR036291">
    <property type="entry name" value="NAD(P)-bd_dom_sf"/>
</dbReference>
<evidence type="ECO:0000313" key="4">
    <source>
        <dbReference type="EMBL" id="KAJ7351993.1"/>
    </source>
</evidence>
<sequence>MSTSADSESSTKIVLVMLATGKQGTGVIRALSQLNNSTLPGPAPWTILAQTRDASAPKSVALTSLRGVQLVQGTPDAPEALFAAAPGPVYAVYSVQLGLDNPGGLDSEMAQARALADAAAAHGVRHFIYAGANFGGVPGNRTNVPHFDTKRVGEEYLQSAHPALPTTVLRPVTFMDQLVQGDPASMVSRLTKIMFLCQLNPTTRLQLVATSDVGAVAALALQNPNKYIGRTVNIAGDELTPRDLEDGWREVFGVEMRPEMVGGSALSWIVRTATKDLRLMFKFFNETGYNVDIATVREMHPDMKDWKTFLRTDAPKSA</sequence>
<dbReference type="SUPFAM" id="SSF51735">
    <property type="entry name" value="NAD(P)-binding Rossmann-fold domains"/>
    <property type="match status" value="1"/>
</dbReference>